<dbReference type="PANTHER" id="PTHR22604:SF105">
    <property type="entry name" value="TRANS-1,2-DIHYDROBENZENE-1,2-DIOL DEHYDROGENASE"/>
    <property type="match status" value="1"/>
</dbReference>
<dbReference type="Pfam" id="PF01408">
    <property type="entry name" value="GFO_IDH_MocA"/>
    <property type="match status" value="1"/>
</dbReference>
<protein>
    <submittedName>
        <fullName evidence="5">Oxidoreductase</fullName>
    </submittedName>
</protein>
<dbReference type="GO" id="GO:0016491">
    <property type="term" value="F:oxidoreductase activity"/>
    <property type="evidence" value="ECO:0007669"/>
    <property type="project" value="UniProtKB-KW"/>
</dbReference>
<comment type="caution">
    <text evidence="5">The sequence shown here is derived from an EMBL/GenBank/DDBJ whole genome shotgun (WGS) entry which is preliminary data.</text>
</comment>
<keyword evidence="6" id="KW-1185">Reference proteome</keyword>
<accession>A0A315ERK1</accession>
<feature type="domain" description="GFO/IDH/MocA-like oxidoreductase" evidence="4">
    <location>
        <begin position="150"/>
        <end position="258"/>
    </location>
</feature>
<dbReference type="InterPro" id="IPR055170">
    <property type="entry name" value="GFO_IDH_MocA-like_dom"/>
</dbReference>
<organism evidence="5 6">
    <name type="scientific">Limnohabitans curvus</name>
    <dbReference type="NCBI Taxonomy" id="323423"/>
    <lineage>
        <taxon>Bacteria</taxon>
        <taxon>Pseudomonadati</taxon>
        <taxon>Pseudomonadota</taxon>
        <taxon>Betaproteobacteria</taxon>
        <taxon>Burkholderiales</taxon>
        <taxon>Comamonadaceae</taxon>
        <taxon>Limnohabitans</taxon>
    </lineage>
</organism>
<dbReference type="RefSeq" id="WP_108402622.1">
    <property type="nucleotide sequence ID" value="NZ_NESP01000001.1"/>
</dbReference>
<feature type="domain" description="Gfo/Idh/MocA-like oxidoreductase N-terminal" evidence="3">
    <location>
        <begin position="15"/>
        <end position="131"/>
    </location>
</feature>
<dbReference type="Pfam" id="PF22725">
    <property type="entry name" value="GFO_IDH_MocA_C3"/>
    <property type="match status" value="1"/>
</dbReference>
<evidence type="ECO:0000256" key="2">
    <source>
        <dbReference type="ARBA" id="ARBA00023002"/>
    </source>
</evidence>
<evidence type="ECO:0000259" key="4">
    <source>
        <dbReference type="Pfam" id="PF22725"/>
    </source>
</evidence>
<name>A0A315ERK1_9BURK</name>
<dbReference type="SUPFAM" id="SSF55347">
    <property type="entry name" value="Glyceraldehyde-3-phosphate dehydrogenase-like, C-terminal domain"/>
    <property type="match status" value="1"/>
</dbReference>
<gene>
    <name evidence="5" type="ORF">B9Z44_12855</name>
</gene>
<dbReference type="InterPro" id="IPR036291">
    <property type="entry name" value="NAD(P)-bd_dom_sf"/>
</dbReference>
<keyword evidence="2" id="KW-0560">Oxidoreductase</keyword>
<dbReference type="EMBL" id="NESP01000001">
    <property type="protein sequence ID" value="PUE60383.1"/>
    <property type="molecule type" value="Genomic_DNA"/>
</dbReference>
<dbReference type="AlphaFoldDB" id="A0A315ERK1"/>
<dbReference type="PANTHER" id="PTHR22604">
    <property type="entry name" value="OXIDOREDUCTASES"/>
    <property type="match status" value="1"/>
</dbReference>
<dbReference type="InterPro" id="IPR050984">
    <property type="entry name" value="Gfo/Idh/MocA_domain"/>
</dbReference>
<dbReference type="Gene3D" id="3.30.360.10">
    <property type="entry name" value="Dihydrodipicolinate Reductase, domain 2"/>
    <property type="match status" value="1"/>
</dbReference>
<evidence type="ECO:0000259" key="3">
    <source>
        <dbReference type="Pfam" id="PF01408"/>
    </source>
</evidence>
<dbReference type="Proteomes" id="UP000251341">
    <property type="component" value="Unassembled WGS sequence"/>
</dbReference>
<dbReference type="Gene3D" id="3.40.50.720">
    <property type="entry name" value="NAD(P)-binding Rossmann-like Domain"/>
    <property type="match status" value="1"/>
</dbReference>
<sequence length="353" mass="38260">MTTPHHTPLHNPPLRLGILGCANIAKQFARDVSDSPLVAIQAVASRDLTKAQAFAQSFDIARAHGSYEALLTDAALDAIYIPLPNSMHAEWAIRAMQAGKHVLCEKPLALNLTEVTRMFEVARQQGVMLLEAYPYWFQPQTRDLLGCLSHDKIGEVRSVQASFGFTVGNTDTNIRMKPDLGGGALLDAGSYPLSLIRLVMGCAPERVMAHANWAATGVDISLMATLFYADGRRAQMSCAMDTANHRRAIIVGSRGTVETEYLNHTSDSHTHPWGYLPSQLRVRQGIANSIPFEDVHSASGSGFRFAAEAFAQVVREGDMAAIERAATASHDIAATLDAIQTSAKTGEVVHLSR</sequence>
<evidence type="ECO:0000313" key="5">
    <source>
        <dbReference type="EMBL" id="PUE60383.1"/>
    </source>
</evidence>
<evidence type="ECO:0000256" key="1">
    <source>
        <dbReference type="ARBA" id="ARBA00010928"/>
    </source>
</evidence>
<reference evidence="5 6" key="1">
    <citation type="submission" date="2017-04" db="EMBL/GenBank/DDBJ databases">
        <title>Unexpected and diverse lifestyles within the genus Limnohabitans.</title>
        <authorList>
            <person name="Kasalicky V."/>
            <person name="Mehrshad M."/>
            <person name="Andrei S.-A."/>
            <person name="Salcher M."/>
            <person name="Kratochvilova H."/>
            <person name="Simek K."/>
            <person name="Ghai R."/>
        </authorList>
    </citation>
    <scope>NUCLEOTIDE SEQUENCE [LARGE SCALE GENOMIC DNA]</scope>
    <source>
        <strain evidence="5 6">MWH-C5</strain>
    </source>
</reference>
<proteinExistence type="inferred from homology"/>
<dbReference type="GO" id="GO:0000166">
    <property type="term" value="F:nucleotide binding"/>
    <property type="evidence" value="ECO:0007669"/>
    <property type="project" value="InterPro"/>
</dbReference>
<dbReference type="SUPFAM" id="SSF51735">
    <property type="entry name" value="NAD(P)-binding Rossmann-fold domains"/>
    <property type="match status" value="1"/>
</dbReference>
<evidence type="ECO:0000313" key="6">
    <source>
        <dbReference type="Proteomes" id="UP000251341"/>
    </source>
</evidence>
<dbReference type="InterPro" id="IPR000683">
    <property type="entry name" value="Gfo/Idh/MocA-like_OxRdtase_N"/>
</dbReference>
<comment type="similarity">
    <text evidence="1">Belongs to the Gfo/Idh/MocA family.</text>
</comment>